<dbReference type="InterPro" id="IPR001810">
    <property type="entry name" value="F-box_dom"/>
</dbReference>
<dbReference type="RefSeq" id="XP_067817687.1">
    <property type="nucleotide sequence ID" value="XM_067962191.1"/>
</dbReference>
<dbReference type="OrthoDB" id="162748at2759"/>
<protein>
    <recommendedName>
        <fullName evidence="1">F-box domain-containing protein</fullName>
    </recommendedName>
</protein>
<evidence type="ECO:0000313" key="2">
    <source>
        <dbReference type="EMBL" id="TDH68188.1"/>
    </source>
</evidence>
<dbReference type="SUPFAM" id="SSF81383">
    <property type="entry name" value="F-box domain"/>
    <property type="match status" value="1"/>
</dbReference>
<dbReference type="PROSITE" id="PS50181">
    <property type="entry name" value="FBOX"/>
    <property type="match status" value="1"/>
</dbReference>
<dbReference type="EMBL" id="SHOA02000003">
    <property type="protein sequence ID" value="TDH68188.1"/>
    <property type="molecule type" value="Genomic_DNA"/>
</dbReference>
<dbReference type="KEGG" id="blac:94347862"/>
<dbReference type="Proteomes" id="UP000294530">
    <property type="component" value="Unassembled WGS sequence"/>
</dbReference>
<dbReference type="GeneID" id="94347862"/>
<name>A0A976IDD1_BRELC</name>
<reference evidence="2 3" key="1">
    <citation type="journal article" date="2021" name="Genome Biol.">
        <title>AFLAP: assembly-free linkage analysis pipeline using k-mers from genome sequencing data.</title>
        <authorList>
            <person name="Fletcher K."/>
            <person name="Zhang L."/>
            <person name="Gil J."/>
            <person name="Han R."/>
            <person name="Cavanaugh K."/>
            <person name="Michelmore R."/>
        </authorList>
    </citation>
    <scope>NUCLEOTIDE SEQUENCE [LARGE SCALE GENOMIC DNA]</scope>
    <source>
        <strain evidence="2 3">SF5</strain>
    </source>
</reference>
<evidence type="ECO:0000313" key="3">
    <source>
        <dbReference type="Proteomes" id="UP000294530"/>
    </source>
</evidence>
<proteinExistence type="predicted"/>
<comment type="caution">
    <text evidence="2">The sequence shown here is derived from an EMBL/GenBank/DDBJ whole genome shotgun (WGS) entry which is preliminary data.</text>
</comment>
<dbReference type="AlphaFoldDB" id="A0A976IDD1"/>
<dbReference type="InterPro" id="IPR036047">
    <property type="entry name" value="F-box-like_dom_sf"/>
</dbReference>
<accession>A0A976IDD1</accession>
<sequence length="294" mass="34298">MSCNVTAAGALIWMTHTILQEHGWMLQGTEIDARRLCLLESYAGDVNFLQTVRYKLSKEAVDDSIVHMRALLVGSKVFTHFVSSARSVNLRFRISEFVKPREPEEEQQKYAVYIDKWRCNLEFLRWRLERTLFSNFVGGGSLVASDAELSRLPDLLLRQISGFLNVFDFSRFIQTNKYLHHLSGSSAQWQSFLQRDFLSLQIRNNPKALYISNWTHQRRLEAWDDNDVERRFCGHLLRHPFQWHNRSGGLLINPPLNFSMAPPFLPLEDYPWSLRRFDGAEWVTMDSASIISLK</sequence>
<feature type="domain" description="F-box" evidence="1">
    <location>
        <begin position="146"/>
        <end position="192"/>
    </location>
</feature>
<keyword evidence="3" id="KW-1185">Reference proteome</keyword>
<evidence type="ECO:0000259" key="1">
    <source>
        <dbReference type="PROSITE" id="PS50181"/>
    </source>
</evidence>
<organism evidence="2 3">
    <name type="scientific">Bremia lactucae</name>
    <name type="common">Lettuce downy mildew</name>
    <dbReference type="NCBI Taxonomy" id="4779"/>
    <lineage>
        <taxon>Eukaryota</taxon>
        <taxon>Sar</taxon>
        <taxon>Stramenopiles</taxon>
        <taxon>Oomycota</taxon>
        <taxon>Peronosporomycetes</taxon>
        <taxon>Peronosporales</taxon>
        <taxon>Peronosporaceae</taxon>
        <taxon>Bremia</taxon>
    </lineage>
</organism>
<gene>
    <name evidence="2" type="ORF">CCR75_004101</name>
</gene>